<accession>A0A4Q9LQF6</accession>
<organism evidence="1 2">
    <name type="scientific">Hamiltosporidium magnivora</name>
    <dbReference type="NCBI Taxonomy" id="148818"/>
    <lineage>
        <taxon>Eukaryota</taxon>
        <taxon>Fungi</taxon>
        <taxon>Fungi incertae sedis</taxon>
        <taxon>Microsporidia</taxon>
        <taxon>Dubosqiidae</taxon>
        <taxon>Hamiltosporidium</taxon>
    </lineage>
</organism>
<name>A0A4Q9LQF6_9MICR</name>
<proteinExistence type="predicted"/>
<comment type="caution">
    <text evidence="1">The sequence shown here is derived from an EMBL/GenBank/DDBJ whole genome shotgun (WGS) entry which is preliminary data.</text>
</comment>
<reference evidence="1 2" key="1">
    <citation type="submission" date="2017-12" db="EMBL/GenBank/DDBJ databases">
        <authorList>
            <person name="Pombert J.-F."/>
            <person name="Haag K.L."/>
            <person name="Ebert D."/>
        </authorList>
    </citation>
    <scope>NUCLEOTIDE SEQUENCE [LARGE SCALE GENOMIC DNA]</scope>
    <source>
        <strain evidence="1">IL-BN-2</strain>
    </source>
</reference>
<dbReference type="Proteomes" id="UP000293045">
    <property type="component" value="Unassembled WGS sequence"/>
</dbReference>
<evidence type="ECO:0000313" key="1">
    <source>
        <dbReference type="EMBL" id="TBU09795.1"/>
    </source>
</evidence>
<sequence>MLLDYPRGIRPVKNFISVVLSLSLSPIIAHFEPDRTIPFESLIRRTYLICFYFID</sequence>
<gene>
    <name evidence="1" type="ORF">CWI39_0038p0010</name>
</gene>
<dbReference type="VEuPathDB" id="MicrosporidiaDB:CWI39_0038p0010"/>
<dbReference type="AlphaFoldDB" id="A0A4Q9LQF6"/>
<protein>
    <submittedName>
        <fullName evidence="1">Uncharacterized protein</fullName>
    </submittedName>
</protein>
<evidence type="ECO:0000313" key="2">
    <source>
        <dbReference type="Proteomes" id="UP000293045"/>
    </source>
</evidence>
<dbReference type="EMBL" id="PIXR01000038">
    <property type="protein sequence ID" value="TBU09795.1"/>
    <property type="molecule type" value="Genomic_DNA"/>
</dbReference>